<evidence type="ECO:0000313" key="15">
    <source>
        <dbReference type="Proteomes" id="UP000596932"/>
    </source>
</evidence>
<comment type="caution">
    <text evidence="14">The sequence shown here is derived from an EMBL/GenBank/DDBJ whole genome shotgun (WGS) entry which is preliminary data.</text>
</comment>
<keyword evidence="10 11" id="KW-0131">Cell cycle</keyword>
<dbReference type="InterPro" id="IPR002104">
    <property type="entry name" value="Integrase_catalytic"/>
</dbReference>
<evidence type="ECO:0000256" key="7">
    <source>
        <dbReference type="ARBA" id="ARBA00022908"/>
    </source>
</evidence>
<dbReference type="InterPro" id="IPR050090">
    <property type="entry name" value="Tyrosine_recombinase_XerCD"/>
</dbReference>
<dbReference type="InterPro" id="IPR011931">
    <property type="entry name" value="Recomb_XerC"/>
</dbReference>
<comment type="subunit">
    <text evidence="11">Forms a cyclic heterotetrameric complex composed of two molecules of XerC and two molecules of XerD.</text>
</comment>
<keyword evidence="9 11" id="KW-0233">DNA recombination</keyword>
<comment type="similarity">
    <text evidence="2 11">Belongs to the 'phage' integrase family. XerC subfamily.</text>
</comment>
<evidence type="ECO:0000256" key="9">
    <source>
        <dbReference type="ARBA" id="ARBA00023172"/>
    </source>
</evidence>
<evidence type="ECO:0000256" key="1">
    <source>
        <dbReference type="ARBA" id="ARBA00004496"/>
    </source>
</evidence>
<protein>
    <recommendedName>
        <fullName evidence="3 11">Tyrosine recombinase XerC</fullName>
    </recommendedName>
</protein>
<dbReference type="InterPro" id="IPR013762">
    <property type="entry name" value="Integrase-like_cat_sf"/>
</dbReference>
<dbReference type="Gene3D" id="1.10.150.130">
    <property type="match status" value="1"/>
</dbReference>
<keyword evidence="5 11" id="KW-0132">Cell division</keyword>
<evidence type="ECO:0000256" key="6">
    <source>
        <dbReference type="ARBA" id="ARBA00022829"/>
    </source>
</evidence>
<keyword evidence="8 11" id="KW-0238">DNA-binding</keyword>
<dbReference type="NCBIfam" id="NF001399">
    <property type="entry name" value="PRK00283.1"/>
    <property type="match status" value="1"/>
</dbReference>
<dbReference type="AlphaFoldDB" id="A0A931GHC8"/>
<dbReference type="InterPro" id="IPR044068">
    <property type="entry name" value="CB"/>
</dbReference>
<organism evidence="14 15">
    <name type="scientific">Pseudomonas chaetocerotis</name>
    <dbReference type="NCBI Taxonomy" id="2758695"/>
    <lineage>
        <taxon>Bacteria</taxon>
        <taxon>Pseudomonadati</taxon>
        <taxon>Pseudomonadota</taxon>
        <taxon>Gammaproteobacteria</taxon>
        <taxon>Pseudomonadales</taxon>
        <taxon>Pseudomonadaceae</taxon>
        <taxon>Pseudomonas</taxon>
    </lineage>
</organism>
<evidence type="ECO:0000256" key="2">
    <source>
        <dbReference type="ARBA" id="ARBA00006657"/>
    </source>
</evidence>
<keyword evidence="6 11" id="KW-0159">Chromosome partition</keyword>
<dbReference type="CDD" id="cd00798">
    <property type="entry name" value="INT_XerDC_C"/>
    <property type="match status" value="1"/>
</dbReference>
<feature type="domain" description="Tyr recombinase" evidence="12">
    <location>
        <begin position="123"/>
        <end position="302"/>
    </location>
</feature>
<dbReference type="SUPFAM" id="SSF56349">
    <property type="entry name" value="DNA breaking-rejoining enzymes"/>
    <property type="match status" value="1"/>
</dbReference>
<evidence type="ECO:0000256" key="3">
    <source>
        <dbReference type="ARBA" id="ARBA00015804"/>
    </source>
</evidence>
<evidence type="ECO:0000256" key="10">
    <source>
        <dbReference type="ARBA" id="ARBA00023306"/>
    </source>
</evidence>
<accession>A0A931GHC8</accession>
<dbReference type="InterPro" id="IPR004107">
    <property type="entry name" value="Integrase_SAM-like_N"/>
</dbReference>
<reference evidence="14" key="1">
    <citation type="submission" date="2020-07" db="EMBL/GenBank/DDBJ databases">
        <title>Pseudomonas chaetoceroseae sp. nov., a new member of the Pseudomonas oleovorans group isolated from a culture of Chaetoceros calcitrans.</title>
        <authorList>
            <person name="Girard L."/>
            <person name="Lood C."/>
            <person name="De Mot R."/>
            <person name="Baudart J."/>
        </authorList>
    </citation>
    <scope>NUCLEOTIDE SEQUENCE</scope>
    <source>
        <strain evidence="14">536</strain>
    </source>
</reference>
<feature type="domain" description="Core-binding (CB)" evidence="13">
    <location>
        <begin position="16"/>
        <end position="102"/>
    </location>
</feature>
<keyword evidence="7 11" id="KW-0229">DNA integration</keyword>
<feature type="active site" evidence="11">
    <location>
        <position position="257"/>
    </location>
</feature>
<name>A0A931GHC8_9PSED</name>
<evidence type="ECO:0000256" key="8">
    <source>
        <dbReference type="ARBA" id="ARBA00023125"/>
    </source>
</evidence>
<dbReference type="InterPro" id="IPR010998">
    <property type="entry name" value="Integrase_recombinase_N"/>
</dbReference>
<dbReference type="RefSeq" id="WP_196475129.1">
    <property type="nucleotide sequence ID" value="NZ_JACFYX020000012.1"/>
</dbReference>
<dbReference type="SUPFAM" id="SSF47823">
    <property type="entry name" value="lambda integrase-like, N-terminal domain"/>
    <property type="match status" value="1"/>
</dbReference>
<dbReference type="Pfam" id="PF00589">
    <property type="entry name" value="Phage_integrase"/>
    <property type="match status" value="1"/>
</dbReference>
<proteinExistence type="inferred from homology"/>
<evidence type="ECO:0000313" key="14">
    <source>
        <dbReference type="EMBL" id="MBG0835736.1"/>
    </source>
</evidence>
<evidence type="ECO:0000256" key="11">
    <source>
        <dbReference type="HAMAP-Rule" id="MF_01808"/>
    </source>
</evidence>
<dbReference type="NCBIfam" id="TIGR02224">
    <property type="entry name" value="recomb_XerC"/>
    <property type="match status" value="1"/>
</dbReference>
<dbReference type="Pfam" id="PF02899">
    <property type="entry name" value="Phage_int_SAM_1"/>
    <property type="match status" value="1"/>
</dbReference>
<dbReference type="InterPro" id="IPR023009">
    <property type="entry name" value="Tyrosine_recombinase_XerC/XerD"/>
</dbReference>
<feature type="active site" evidence="11">
    <location>
        <position position="254"/>
    </location>
</feature>
<dbReference type="PROSITE" id="PS51898">
    <property type="entry name" value="TYR_RECOMBINASE"/>
    <property type="match status" value="1"/>
</dbReference>
<dbReference type="PANTHER" id="PTHR30349">
    <property type="entry name" value="PHAGE INTEGRASE-RELATED"/>
    <property type="match status" value="1"/>
</dbReference>
<evidence type="ECO:0000256" key="5">
    <source>
        <dbReference type="ARBA" id="ARBA00022618"/>
    </source>
</evidence>
<feature type="active site" description="O-(3'-phospho-DNA)-tyrosine intermediate" evidence="11">
    <location>
        <position position="289"/>
    </location>
</feature>
<gene>
    <name evidence="11 14" type="primary">xerC</name>
    <name evidence="14" type="ORF">H3221_11510</name>
</gene>
<dbReference type="GO" id="GO:0006313">
    <property type="term" value="P:DNA transposition"/>
    <property type="evidence" value="ECO:0007669"/>
    <property type="project" value="UniProtKB-UniRule"/>
</dbReference>
<comment type="function">
    <text evidence="11">Site-specific tyrosine recombinase, which acts by catalyzing the cutting and rejoining of the recombining DNA molecules. The XerC-XerD complex is essential to convert dimers of the bacterial chromosome into monomers to permit their segregation at cell division. It also contributes to the segregational stability of plasmids.</text>
</comment>
<sequence>MTRSSSTFGPFGTRHVTLEAHLDAYLEHLRRERQVSPHTLDGYRRDLAKLVALCEAEGLSDWTELDTRTLRRLVARLHQQGLASRSLARLLSATRGLYQYLLREGLCRHDPATGLSPPKRERRLPRTLDADRSAQLLDGAVEDDFIARRDQAMLELFYSSGLRLSELVGLDLDGLDLPAGLVRVRGKGNKVRELPVGSMARQALEQWLALRKQANPSDGAVFISQQGRRLGPRAVQLRVRQAGVRELGQHLHPHMLRHSFASHMLESSQDLRAVQELLGHADIATTQIYTHLDFQHLANVYDQAHPRAKRKGGSE</sequence>
<evidence type="ECO:0000259" key="13">
    <source>
        <dbReference type="PROSITE" id="PS51900"/>
    </source>
</evidence>
<dbReference type="PANTHER" id="PTHR30349:SF81">
    <property type="entry name" value="TYROSINE RECOMBINASE XERC"/>
    <property type="match status" value="1"/>
</dbReference>
<dbReference type="GO" id="GO:0051301">
    <property type="term" value="P:cell division"/>
    <property type="evidence" value="ECO:0007669"/>
    <property type="project" value="UniProtKB-UniRule"/>
</dbReference>
<feature type="active site" evidence="11">
    <location>
        <position position="163"/>
    </location>
</feature>
<dbReference type="InterPro" id="IPR011010">
    <property type="entry name" value="DNA_brk_join_enz"/>
</dbReference>
<dbReference type="GO" id="GO:0005737">
    <property type="term" value="C:cytoplasm"/>
    <property type="evidence" value="ECO:0007669"/>
    <property type="project" value="UniProtKB-SubCell"/>
</dbReference>
<dbReference type="GO" id="GO:0007059">
    <property type="term" value="P:chromosome segregation"/>
    <property type="evidence" value="ECO:0007669"/>
    <property type="project" value="UniProtKB-UniRule"/>
</dbReference>
<dbReference type="EMBL" id="JACFYX010000009">
    <property type="protein sequence ID" value="MBG0835736.1"/>
    <property type="molecule type" value="Genomic_DNA"/>
</dbReference>
<dbReference type="Proteomes" id="UP000596932">
    <property type="component" value="Unassembled WGS sequence"/>
</dbReference>
<dbReference type="PROSITE" id="PS51900">
    <property type="entry name" value="CB"/>
    <property type="match status" value="1"/>
</dbReference>
<feature type="active site" evidence="11">
    <location>
        <position position="280"/>
    </location>
</feature>
<dbReference type="HAMAP" id="MF_01808">
    <property type="entry name" value="Recomb_XerC_XerD"/>
    <property type="match status" value="1"/>
</dbReference>
<evidence type="ECO:0000259" key="12">
    <source>
        <dbReference type="PROSITE" id="PS51898"/>
    </source>
</evidence>
<comment type="subcellular location">
    <subcellularLocation>
        <location evidence="1 11">Cytoplasm</location>
    </subcellularLocation>
</comment>
<feature type="active site" evidence="11">
    <location>
        <position position="187"/>
    </location>
</feature>
<evidence type="ECO:0000256" key="4">
    <source>
        <dbReference type="ARBA" id="ARBA00022490"/>
    </source>
</evidence>
<keyword evidence="15" id="KW-1185">Reference proteome</keyword>
<dbReference type="Gene3D" id="1.10.443.10">
    <property type="entry name" value="Intergrase catalytic core"/>
    <property type="match status" value="1"/>
</dbReference>
<dbReference type="GO" id="GO:0003677">
    <property type="term" value="F:DNA binding"/>
    <property type="evidence" value="ECO:0007669"/>
    <property type="project" value="UniProtKB-UniRule"/>
</dbReference>
<keyword evidence="4 11" id="KW-0963">Cytoplasm</keyword>
<dbReference type="GO" id="GO:0009037">
    <property type="term" value="F:tyrosine-based site-specific recombinase activity"/>
    <property type="evidence" value="ECO:0007669"/>
    <property type="project" value="UniProtKB-UniRule"/>
</dbReference>